<sequence>MKPMKRNMHRSRNVSGGKMISLRRNGSSDDAGLSEKVSRGDFGHSRDCNWHLSNSNNQQFSQLHQVDKDTKSYFVMVCERFHEDFEDEEDKALFLENVADQTCGKELQLSCDDSTSHCMQMLLLHTRSLNVLTRFMSTFLEHVDLMCTHHIAAYVMQTLLEASLRYLQSPSLYTSEQERIDAEPSRSNQKHMCGSYSAKEKLVDRKRNSATHPDALSRDEDFQMQGQTGCHDNVVSWVLAVGRFCLENIEKFAHSGVPTHVLRSVVQVLGGCYVERHLSRPQTFKKKQKTEGQKEPPEVVNVPDGFDELFRAYVNAVKTFDLLDIMSNSVTSLLLQALIMVLQLKDPKMLSSLVKHIAKAVFAQSRDERGLPPAFLDPSASFTVEEILKRCSPKSFTKLWDNHLSDILLKMSLHPVSTFCAQRVIEHATSPEQFQEMYEKLEPGFNELLDHGQVSMLVCIAAACKTHSMNQARFVTALMRTLHCAEPEERHVFLTPLILYMKRYEEYDQTHQGTAVVYQGSMLLQHLFTFGKTQKVAQSLLNMNTETLKAIACCPCGSHVLDAFVQSDQVKKANKEQLIRILKGLYGTLAMDKYGSCFVMNLWDVASMAQKVDIAEELSDKESALATSVHGRLVSKKVALHHFIHRRNDWAELQKNKKKTSLLFQDIIKEK</sequence>
<dbReference type="EMBL" id="JO844220">
    <property type="protein sequence ID" value="AEO35837.1"/>
    <property type="molecule type" value="mRNA"/>
</dbReference>
<dbReference type="PANTHER" id="PTHR13102">
    <property type="entry name" value="NUCLEOLAR PROTEIN 9"/>
    <property type="match status" value="1"/>
</dbReference>
<organism evidence="3">
    <name type="scientific">Amblyomma maculatum</name>
    <name type="common">Gulf Coast tick</name>
    <dbReference type="NCBI Taxonomy" id="34609"/>
    <lineage>
        <taxon>Eukaryota</taxon>
        <taxon>Metazoa</taxon>
        <taxon>Ecdysozoa</taxon>
        <taxon>Arthropoda</taxon>
        <taxon>Chelicerata</taxon>
        <taxon>Arachnida</taxon>
        <taxon>Acari</taxon>
        <taxon>Parasitiformes</taxon>
        <taxon>Ixodida</taxon>
        <taxon>Ixodoidea</taxon>
        <taxon>Ixodidae</taxon>
        <taxon>Amblyomminae</taxon>
        <taxon>Amblyomma</taxon>
    </lineage>
</organism>
<evidence type="ECO:0000256" key="1">
    <source>
        <dbReference type="ARBA" id="ARBA00022737"/>
    </source>
</evidence>
<evidence type="ECO:0008006" key="4">
    <source>
        <dbReference type="Google" id="ProtNLM"/>
    </source>
</evidence>
<evidence type="ECO:0000256" key="2">
    <source>
        <dbReference type="SAM" id="MobiDB-lite"/>
    </source>
</evidence>
<dbReference type="GO" id="GO:0003723">
    <property type="term" value="F:RNA binding"/>
    <property type="evidence" value="ECO:0007669"/>
    <property type="project" value="InterPro"/>
</dbReference>
<dbReference type="InterPro" id="IPR001313">
    <property type="entry name" value="Pumilio_RNA-bd_rpt"/>
</dbReference>
<feature type="region of interest" description="Disordered" evidence="2">
    <location>
        <begin position="1"/>
        <end position="35"/>
    </location>
</feature>
<feature type="compositionally biased region" description="Basic residues" evidence="2">
    <location>
        <begin position="1"/>
        <end position="12"/>
    </location>
</feature>
<dbReference type="InterPro" id="IPR016024">
    <property type="entry name" value="ARM-type_fold"/>
</dbReference>
<name>G3MQR9_AMBMU</name>
<dbReference type="Gene3D" id="1.25.10.10">
    <property type="entry name" value="Leucine-rich Repeat Variant"/>
    <property type="match status" value="2"/>
</dbReference>
<dbReference type="GO" id="GO:0000472">
    <property type="term" value="P:endonucleolytic cleavage to generate mature 5'-end of SSU-rRNA from (SSU-rRNA, 5.8S rRNA, LSU-rRNA)"/>
    <property type="evidence" value="ECO:0007669"/>
    <property type="project" value="TreeGrafter"/>
</dbReference>
<dbReference type="SMART" id="SM00025">
    <property type="entry name" value="Pumilio"/>
    <property type="match status" value="4"/>
</dbReference>
<dbReference type="GO" id="GO:0005730">
    <property type="term" value="C:nucleolus"/>
    <property type="evidence" value="ECO:0007669"/>
    <property type="project" value="TreeGrafter"/>
</dbReference>
<evidence type="ECO:0000313" key="3">
    <source>
        <dbReference type="EMBL" id="AEO35837.1"/>
    </source>
</evidence>
<accession>G3MQR9</accession>
<protein>
    <recommendedName>
        <fullName evidence="4">Nucleolar protein 9</fullName>
    </recommendedName>
</protein>
<keyword evidence="1" id="KW-0677">Repeat</keyword>
<dbReference type="GO" id="GO:0000056">
    <property type="term" value="P:ribosomal small subunit export from nucleus"/>
    <property type="evidence" value="ECO:0007669"/>
    <property type="project" value="TreeGrafter"/>
</dbReference>
<dbReference type="InterPro" id="IPR040000">
    <property type="entry name" value="NOP9"/>
</dbReference>
<dbReference type="GO" id="GO:0000447">
    <property type="term" value="P:endonucleolytic cleavage in ITS1 to separate SSU-rRNA from 5.8S rRNA and LSU-rRNA from tricistronic rRNA transcript (SSU-rRNA, 5.8S rRNA, LSU-rRNA)"/>
    <property type="evidence" value="ECO:0007669"/>
    <property type="project" value="TreeGrafter"/>
</dbReference>
<dbReference type="InterPro" id="IPR011989">
    <property type="entry name" value="ARM-like"/>
</dbReference>
<dbReference type="GO" id="GO:0030686">
    <property type="term" value="C:90S preribosome"/>
    <property type="evidence" value="ECO:0007669"/>
    <property type="project" value="TreeGrafter"/>
</dbReference>
<dbReference type="AlphaFoldDB" id="G3MQR9"/>
<proteinExistence type="evidence at transcript level"/>
<dbReference type="Pfam" id="PF22493">
    <property type="entry name" value="PUF_NOP9"/>
    <property type="match status" value="1"/>
</dbReference>
<dbReference type="PANTHER" id="PTHR13102:SF0">
    <property type="entry name" value="NUCLEOLAR PROTEIN 9"/>
    <property type="match status" value="1"/>
</dbReference>
<reference evidence="3" key="1">
    <citation type="journal article" date="2011" name="PLoS ONE">
        <title>A deep insight into the sialotranscriptome of the gulf coast tick, Amblyomma maculatum.</title>
        <authorList>
            <person name="Karim S."/>
            <person name="Singh P."/>
            <person name="Ribeiro J.M."/>
        </authorList>
    </citation>
    <scope>NUCLEOTIDE SEQUENCE</scope>
    <source>
        <tissue evidence="3">Salivary gland</tissue>
    </source>
</reference>
<dbReference type="SUPFAM" id="SSF48371">
    <property type="entry name" value="ARM repeat"/>
    <property type="match status" value="2"/>
</dbReference>
<dbReference type="GO" id="GO:0000480">
    <property type="term" value="P:endonucleolytic cleavage in 5'-ETS of tricistronic rRNA transcript (SSU-rRNA, 5.8S rRNA, LSU-rRNA)"/>
    <property type="evidence" value="ECO:0007669"/>
    <property type="project" value="TreeGrafter"/>
</dbReference>
<dbReference type="GO" id="GO:0030688">
    <property type="term" value="C:preribosome, small subunit precursor"/>
    <property type="evidence" value="ECO:0007669"/>
    <property type="project" value="TreeGrafter"/>
</dbReference>